<dbReference type="Gene3D" id="3.20.20.370">
    <property type="entry name" value="Glycoside hydrolase/deacetylase"/>
    <property type="match status" value="1"/>
</dbReference>
<evidence type="ECO:0000259" key="2">
    <source>
        <dbReference type="PROSITE" id="PS51677"/>
    </source>
</evidence>
<keyword evidence="1" id="KW-0732">Signal</keyword>
<dbReference type="AlphaFoldDB" id="A0A928KQP8"/>
<evidence type="ECO:0000256" key="1">
    <source>
        <dbReference type="ARBA" id="ARBA00022729"/>
    </source>
</evidence>
<dbReference type="InterPro" id="IPR002509">
    <property type="entry name" value="NODB_dom"/>
</dbReference>
<dbReference type="Proteomes" id="UP000754750">
    <property type="component" value="Unassembled WGS sequence"/>
</dbReference>
<dbReference type="Pfam" id="PF01522">
    <property type="entry name" value="Polysacc_deac_1"/>
    <property type="match status" value="1"/>
</dbReference>
<proteinExistence type="predicted"/>
<dbReference type="GO" id="GO:0005975">
    <property type="term" value="P:carbohydrate metabolic process"/>
    <property type="evidence" value="ECO:0007669"/>
    <property type="project" value="InterPro"/>
</dbReference>
<dbReference type="InterPro" id="IPR011330">
    <property type="entry name" value="Glyco_hydro/deAcase_b/a-brl"/>
</dbReference>
<gene>
    <name evidence="3" type="ORF">E7512_05380</name>
</gene>
<dbReference type="PANTHER" id="PTHR34216">
    <property type="match status" value="1"/>
</dbReference>
<evidence type="ECO:0000313" key="4">
    <source>
        <dbReference type="Proteomes" id="UP000754750"/>
    </source>
</evidence>
<dbReference type="PROSITE" id="PS51677">
    <property type="entry name" value="NODB"/>
    <property type="match status" value="1"/>
</dbReference>
<dbReference type="SUPFAM" id="SSF88713">
    <property type="entry name" value="Glycoside hydrolase/deacetylase"/>
    <property type="match status" value="1"/>
</dbReference>
<sequence length="291" mass="32940">MFFTVSLQNKKNLAALMMVMILLVTGVTGATAGALGGSRKFEGVPLTIVMYHGVVKDSRHQGTYMISPQLLESDMKYLRERGYTAVVVQDLIDYVDYGKPLPEKPVMLTFDDGYYNNYLYAYPLSQKYDMKIVISPIGYFTQKYSESGEENELYTHVTWAQINEMMQSGMVEIQNHSYHLHGTADTGRLGAQKNKRESTQAYTSLLTSDLTEMQELVRSHTGWSPTAFTYPFGIISKESIPVVRNMGFRASLTCEERINDITRDPECLYLLGRFLRAPGKTSESFFAGRLK</sequence>
<name>A0A928KQP8_9FIRM</name>
<dbReference type="PANTHER" id="PTHR34216:SF7">
    <property type="entry name" value="POLY-BETA-1,6-N-ACETYL-D-GLUCOSAMINE N-DEACETYLASE"/>
    <property type="match status" value="1"/>
</dbReference>
<dbReference type="RefSeq" id="WP_326840140.1">
    <property type="nucleotide sequence ID" value="NZ_JBKWRC010000001.1"/>
</dbReference>
<dbReference type="GO" id="GO:0016810">
    <property type="term" value="F:hydrolase activity, acting on carbon-nitrogen (but not peptide) bonds"/>
    <property type="evidence" value="ECO:0007669"/>
    <property type="project" value="InterPro"/>
</dbReference>
<comment type="caution">
    <text evidence="3">The sequence shown here is derived from an EMBL/GenBank/DDBJ whole genome shotgun (WGS) entry which is preliminary data.</text>
</comment>
<protein>
    <submittedName>
        <fullName evidence="3">Polysaccharide deacetylase</fullName>
    </submittedName>
</protein>
<dbReference type="EMBL" id="SVNY01000002">
    <property type="protein sequence ID" value="MBE6833002.1"/>
    <property type="molecule type" value="Genomic_DNA"/>
</dbReference>
<organism evidence="3 4">
    <name type="scientific">Faecalispora sporosphaeroides</name>
    <dbReference type="NCBI Taxonomy" id="1549"/>
    <lineage>
        <taxon>Bacteria</taxon>
        <taxon>Bacillati</taxon>
        <taxon>Bacillota</taxon>
        <taxon>Clostridia</taxon>
        <taxon>Eubacteriales</taxon>
        <taxon>Oscillospiraceae</taxon>
        <taxon>Faecalispora</taxon>
    </lineage>
</organism>
<accession>A0A928KQP8</accession>
<feature type="domain" description="NodB homology" evidence="2">
    <location>
        <begin position="104"/>
        <end position="291"/>
    </location>
</feature>
<evidence type="ECO:0000313" key="3">
    <source>
        <dbReference type="EMBL" id="MBE6833002.1"/>
    </source>
</evidence>
<reference evidence="3" key="1">
    <citation type="submission" date="2019-04" db="EMBL/GenBank/DDBJ databases">
        <title>Evolution of Biomass-Degrading Anaerobic Consortia Revealed by Metagenomics.</title>
        <authorList>
            <person name="Peng X."/>
        </authorList>
    </citation>
    <scope>NUCLEOTIDE SEQUENCE</scope>
    <source>
        <strain evidence="3">SIG551</strain>
    </source>
</reference>
<dbReference type="InterPro" id="IPR051398">
    <property type="entry name" value="Polysacch_Deacetylase"/>
</dbReference>